<feature type="domain" description="HTH luxR-type" evidence="1">
    <location>
        <begin position="288"/>
        <end position="346"/>
    </location>
</feature>
<evidence type="ECO:0000313" key="3">
    <source>
        <dbReference type="Proteomes" id="UP001597295"/>
    </source>
</evidence>
<dbReference type="Gene3D" id="1.10.10.10">
    <property type="entry name" value="Winged helix-like DNA-binding domain superfamily/Winged helix DNA-binding domain"/>
    <property type="match status" value="1"/>
</dbReference>
<dbReference type="InterPro" id="IPR016032">
    <property type="entry name" value="Sig_transdc_resp-reg_C-effctor"/>
</dbReference>
<dbReference type="InterPro" id="IPR000792">
    <property type="entry name" value="Tscrpt_reg_LuxR_C"/>
</dbReference>
<sequence length="351" mass="38161">MIGSVSSVLHAAAAGQASWLEAVESVSQSMRAAGAALMLHHGSPMTKTVSVGASTVDPVFHQVYLDSFIDISPLRRFVQQGNVDRIFTGEEVLGNRYSDTDFYRDFLKPFALGHQLVQVMTIGAMVSASLVFYRTARQGGFEEEDRDLFASLTDPLRMALGVHVRLSQAEREVQASSQALNTQGLGVFLVSATLEAKQVNQIGEDLQRQHGLFSRRWLLSPKGFHFKRALTEALATGRPIDCLCQGEGSGVLVARIIPIAGGAQPYVTILMRDPCRAKPRPWQAIQACFGLSVSEVRVLKALVEDEASGIEIAARLGISTNTLKSQRSSAYAKLGVSCQSEMLRLLDGFSF</sequence>
<dbReference type="EMBL" id="JBHUIP010000011">
    <property type="protein sequence ID" value="MFD2263454.1"/>
    <property type="molecule type" value="Genomic_DNA"/>
</dbReference>
<protein>
    <submittedName>
        <fullName evidence="2">Helix-turn-helix transcriptional regulator</fullName>
    </submittedName>
</protein>
<name>A0ABW5DSS4_9PROT</name>
<dbReference type="Proteomes" id="UP001597295">
    <property type="component" value="Unassembled WGS sequence"/>
</dbReference>
<proteinExistence type="predicted"/>
<dbReference type="InterPro" id="IPR036388">
    <property type="entry name" value="WH-like_DNA-bd_sf"/>
</dbReference>
<keyword evidence="3" id="KW-1185">Reference proteome</keyword>
<gene>
    <name evidence="2" type="ORF">ACFSM5_11190</name>
</gene>
<organism evidence="2 3">
    <name type="scientific">Lacibacterium aquatile</name>
    <dbReference type="NCBI Taxonomy" id="1168082"/>
    <lineage>
        <taxon>Bacteria</taxon>
        <taxon>Pseudomonadati</taxon>
        <taxon>Pseudomonadota</taxon>
        <taxon>Alphaproteobacteria</taxon>
        <taxon>Rhodospirillales</taxon>
        <taxon>Rhodospirillaceae</taxon>
    </lineage>
</organism>
<reference evidence="3" key="1">
    <citation type="journal article" date="2019" name="Int. J. Syst. Evol. Microbiol.">
        <title>The Global Catalogue of Microorganisms (GCM) 10K type strain sequencing project: providing services to taxonomists for standard genome sequencing and annotation.</title>
        <authorList>
            <consortium name="The Broad Institute Genomics Platform"/>
            <consortium name="The Broad Institute Genome Sequencing Center for Infectious Disease"/>
            <person name="Wu L."/>
            <person name="Ma J."/>
        </authorList>
    </citation>
    <scope>NUCLEOTIDE SEQUENCE [LARGE SCALE GENOMIC DNA]</scope>
    <source>
        <strain evidence="3">CGMCC 1.19062</strain>
    </source>
</reference>
<dbReference type="SUPFAM" id="SSF46894">
    <property type="entry name" value="C-terminal effector domain of the bipartite response regulators"/>
    <property type="match status" value="1"/>
</dbReference>
<evidence type="ECO:0000259" key="1">
    <source>
        <dbReference type="SMART" id="SM00421"/>
    </source>
</evidence>
<accession>A0ABW5DSS4</accession>
<dbReference type="SMART" id="SM00421">
    <property type="entry name" value="HTH_LUXR"/>
    <property type="match status" value="1"/>
</dbReference>
<evidence type="ECO:0000313" key="2">
    <source>
        <dbReference type="EMBL" id="MFD2263454.1"/>
    </source>
</evidence>
<comment type="caution">
    <text evidence="2">The sequence shown here is derived from an EMBL/GenBank/DDBJ whole genome shotgun (WGS) entry which is preliminary data.</text>
</comment>
<dbReference type="Pfam" id="PF00196">
    <property type="entry name" value="GerE"/>
    <property type="match status" value="1"/>
</dbReference>
<dbReference type="RefSeq" id="WP_379876464.1">
    <property type="nucleotide sequence ID" value="NZ_JBHUIP010000011.1"/>
</dbReference>